<dbReference type="RefSeq" id="WP_013267668.1">
    <property type="nucleotide sequence ID" value="NC_014375.1"/>
</dbReference>
<keyword evidence="1" id="KW-1188">Viral release from host cell</keyword>
<accession>D9QJ39</accession>
<dbReference type="InterPro" id="IPR027417">
    <property type="entry name" value="P-loop_NTPase"/>
</dbReference>
<sequence>MWVALLERYVAGEVASELADEHGVSVEAVRYQARNRGYRKKDRPGAVYRWSQPPPITPAPDPVVARGFAFDPLDLEGSEARALECAARAADEGRLPDFLALTQSARGIRRLGVGGGGSPSTACGGPPLPEGEDWCEPVLRPAQRAPEGDWTTWLFLGGRGAGKTLAGAVWLSDQAEALGAGGRLALIGGSLHDVREVMVEGVSGIAALARWNDPKWGGVRPVFEPSRKRLVFPNGAVAQAFSAEDPEALRGPQFAAAWADEFCAWPRGGRGGRGGPGATLALLRMGLRLGERPRLVVTTTPKPIGALRDLRAEPGLVQTHAATRDNADHLAAGFVEGLERLYGGTRKAAQELEGRVVEQEGSLFTAEMMGRARGVLEGSFDRIVVAIDPTTTAGGNACGIVVAGRVGDRAHVLADRSVAGLGPDGWARRAVRAAEEFGAVALVVEVNQGGEMVRAVLKTAGCSVRIREVRATKGKRIRAEPVAALYEQGRVTHARGLGALEEELMAIGGDEAGWDLDRADALVWALTDLLIDRSGGEGPRIRLLDWPAAPPGLAGG</sequence>
<reference evidence="4" key="1">
    <citation type="journal article" date="2011" name="J. Bacteriol.">
        <title>Genome sequences of eight morphologically diverse alphaproteobacteria.</title>
        <authorList>
            <consortium name="US DOE Joint Genome Institute"/>
            <person name="Brown P.J."/>
            <person name="Kysela D.T."/>
            <person name="Buechlein A."/>
            <person name="Hemmerich C."/>
            <person name="Brun Y.V."/>
        </authorList>
    </citation>
    <scope>NUCLEOTIDE SEQUENCE [LARGE SCALE GENOMIC DNA]</scope>
    <source>
        <strain evidence="4">ATCC 15264 / DSM 4735 / LMG 14903 / NBRC 16000 / CB 81</strain>
    </source>
</reference>
<dbReference type="InterPro" id="IPR035421">
    <property type="entry name" value="Terminase_6C"/>
</dbReference>
<dbReference type="Pfam" id="PF03237">
    <property type="entry name" value="Terminase_6N"/>
    <property type="match status" value="1"/>
</dbReference>
<organism evidence="3 4">
    <name type="scientific">Brevundimonas subvibrioides (strain ATCC 15264 / DSM 4735 / LMG 14903 / NBRC 16000 / CB 81)</name>
    <name type="common">Caulobacter subvibrioides</name>
    <dbReference type="NCBI Taxonomy" id="633149"/>
    <lineage>
        <taxon>Bacteria</taxon>
        <taxon>Pseudomonadati</taxon>
        <taxon>Pseudomonadota</taxon>
        <taxon>Alphaproteobacteria</taxon>
        <taxon>Caulobacterales</taxon>
        <taxon>Caulobacteraceae</taxon>
        <taxon>Brevundimonas</taxon>
    </lineage>
</organism>
<evidence type="ECO:0000313" key="4">
    <source>
        <dbReference type="Proteomes" id="UP000002696"/>
    </source>
</evidence>
<evidence type="ECO:0000256" key="1">
    <source>
        <dbReference type="ARBA" id="ARBA00022612"/>
    </source>
</evidence>
<dbReference type="Gene3D" id="3.30.420.240">
    <property type="match status" value="1"/>
</dbReference>
<dbReference type="AlphaFoldDB" id="D9QJ39"/>
<dbReference type="Gene3D" id="3.40.50.300">
    <property type="entry name" value="P-loop containing nucleotide triphosphate hydrolases"/>
    <property type="match status" value="1"/>
</dbReference>
<evidence type="ECO:0000259" key="2">
    <source>
        <dbReference type="Pfam" id="PF17289"/>
    </source>
</evidence>
<dbReference type="EMBL" id="CP002102">
    <property type="protein sequence ID" value="ADK99563.1"/>
    <property type="molecule type" value="Genomic_DNA"/>
</dbReference>
<name>D9QJ39_BRESC</name>
<dbReference type="STRING" id="633149.Bresu_0249"/>
<evidence type="ECO:0000313" key="3">
    <source>
        <dbReference type="EMBL" id="ADK99563.1"/>
    </source>
</evidence>
<feature type="domain" description="Terminase large subunit gp17-like C-terminal" evidence="2">
    <location>
        <begin position="386"/>
        <end position="527"/>
    </location>
</feature>
<dbReference type="eggNOG" id="COG5323">
    <property type="taxonomic scope" value="Bacteria"/>
</dbReference>
<keyword evidence="4" id="KW-1185">Reference proteome</keyword>
<gene>
    <name evidence="3" type="ordered locus">Bresu_0249</name>
</gene>
<dbReference type="Proteomes" id="UP000002696">
    <property type="component" value="Chromosome"/>
</dbReference>
<dbReference type="HOGENOM" id="CLU_489733_0_0_5"/>
<protein>
    <recommendedName>
        <fullName evidence="2">Terminase large subunit gp17-like C-terminal domain-containing protein</fullName>
    </recommendedName>
</protein>
<dbReference type="Pfam" id="PF17289">
    <property type="entry name" value="Terminase_6C"/>
    <property type="match status" value="1"/>
</dbReference>
<dbReference type="InParanoid" id="D9QJ39"/>
<dbReference type="KEGG" id="bsb:Bresu_0249"/>
<proteinExistence type="predicted"/>